<dbReference type="Proteomes" id="UP000288168">
    <property type="component" value="Unassembled WGS sequence"/>
</dbReference>
<reference evidence="2 3" key="1">
    <citation type="submission" date="2017-06" db="EMBL/GenBank/DDBJ databases">
        <title>Comparative genomic analysis of Ambrosia Fusariam Clade fungi.</title>
        <authorList>
            <person name="Stajich J.E."/>
            <person name="Carrillo J."/>
            <person name="Kijimoto T."/>
            <person name="Eskalen A."/>
            <person name="O'Donnell K."/>
            <person name="Kasson M."/>
        </authorList>
    </citation>
    <scope>NUCLEOTIDE SEQUENCE [LARGE SCALE GENOMIC DNA]</scope>
    <source>
        <strain evidence="2 3">NRRL62584</strain>
    </source>
</reference>
<organism evidence="2 3">
    <name type="scientific">Fusarium duplospermum</name>
    <dbReference type="NCBI Taxonomy" id="1325734"/>
    <lineage>
        <taxon>Eukaryota</taxon>
        <taxon>Fungi</taxon>
        <taxon>Dikarya</taxon>
        <taxon>Ascomycota</taxon>
        <taxon>Pezizomycotina</taxon>
        <taxon>Sordariomycetes</taxon>
        <taxon>Hypocreomycetidae</taxon>
        <taxon>Hypocreales</taxon>
        <taxon>Nectriaceae</taxon>
        <taxon>Fusarium</taxon>
        <taxon>Fusarium solani species complex</taxon>
    </lineage>
</organism>
<dbReference type="AlphaFoldDB" id="A0A428QXE7"/>
<evidence type="ECO:0000313" key="3">
    <source>
        <dbReference type="Proteomes" id="UP000288168"/>
    </source>
</evidence>
<proteinExistence type="predicted"/>
<keyword evidence="3" id="KW-1185">Reference proteome</keyword>
<feature type="compositionally biased region" description="Low complexity" evidence="1">
    <location>
        <begin position="32"/>
        <end position="45"/>
    </location>
</feature>
<accession>A0A428QXE7</accession>
<comment type="caution">
    <text evidence="2">The sequence shown here is derived from an EMBL/GenBank/DDBJ whole genome shotgun (WGS) entry which is preliminary data.</text>
</comment>
<feature type="compositionally biased region" description="Basic residues" evidence="1">
    <location>
        <begin position="17"/>
        <end position="30"/>
    </location>
</feature>
<sequence length="138" mass="15887">MDFFLEKGIIVTRGRTVRRSKTQTRAKRHAISTSTTTLSTTTTTTINKTRRPRHPKSPPSICPREYHLNRSAQVTWIFERGGMRQLQPNEDDAYNQDHGRPFWFTQPEEPIRVQAGLSANLNALYSLAKRAVTRMFGK</sequence>
<evidence type="ECO:0000256" key="1">
    <source>
        <dbReference type="SAM" id="MobiDB-lite"/>
    </source>
</evidence>
<protein>
    <submittedName>
        <fullName evidence="2">Uncharacterized protein</fullName>
    </submittedName>
</protein>
<gene>
    <name evidence="2" type="ORF">CEP54_001966</name>
</gene>
<dbReference type="EMBL" id="NKCI01000011">
    <property type="protein sequence ID" value="RSL69995.1"/>
    <property type="molecule type" value="Genomic_DNA"/>
</dbReference>
<feature type="region of interest" description="Disordered" evidence="1">
    <location>
        <begin position="17"/>
        <end position="65"/>
    </location>
</feature>
<name>A0A428QXE7_9HYPO</name>
<dbReference type="OrthoDB" id="5091527at2759"/>
<evidence type="ECO:0000313" key="2">
    <source>
        <dbReference type="EMBL" id="RSL69995.1"/>
    </source>
</evidence>